<dbReference type="PANTHER" id="PTHR31900">
    <property type="entry name" value="F-BOX/RNI SUPERFAMILY PROTEIN-RELATED"/>
    <property type="match status" value="1"/>
</dbReference>
<feature type="domain" description="F-box/LRR-repeat protein 15/At3g58940/PEG3-like LRR" evidence="1">
    <location>
        <begin position="5"/>
        <end position="100"/>
    </location>
</feature>
<evidence type="ECO:0000259" key="1">
    <source>
        <dbReference type="Pfam" id="PF24758"/>
    </source>
</evidence>
<gene>
    <name evidence="2" type="ORF">A2U01_0014059</name>
</gene>
<dbReference type="SUPFAM" id="SSF52058">
    <property type="entry name" value="L domain-like"/>
    <property type="match status" value="1"/>
</dbReference>
<evidence type="ECO:0000313" key="2">
    <source>
        <dbReference type="EMBL" id="MCH93111.1"/>
    </source>
</evidence>
<feature type="non-terminal residue" evidence="2">
    <location>
        <position position="151"/>
    </location>
</feature>
<dbReference type="InterPro" id="IPR055411">
    <property type="entry name" value="LRR_FXL15/At3g58940/PEG3-like"/>
</dbReference>
<dbReference type="InterPro" id="IPR050232">
    <property type="entry name" value="FBL13/AtMIF1-like"/>
</dbReference>
<dbReference type="InterPro" id="IPR032675">
    <property type="entry name" value="LRR_dom_sf"/>
</dbReference>
<keyword evidence="3" id="KW-1185">Reference proteome</keyword>
<evidence type="ECO:0000313" key="3">
    <source>
        <dbReference type="Proteomes" id="UP000265520"/>
    </source>
</evidence>
<proteinExistence type="predicted"/>
<comment type="caution">
    <text evidence="2">The sequence shown here is derived from an EMBL/GenBank/DDBJ whole genome shotgun (WGS) entry which is preliminary data.</text>
</comment>
<dbReference type="Proteomes" id="UP000265520">
    <property type="component" value="Unassembled WGS sequence"/>
</dbReference>
<reference evidence="2 3" key="1">
    <citation type="journal article" date="2018" name="Front. Plant Sci.">
        <title>Red Clover (Trifolium pratense) and Zigzag Clover (T. medium) - A Picture of Genomic Similarities and Differences.</title>
        <authorList>
            <person name="Dluhosova J."/>
            <person name="Istvanek J."/>
            <person name="Nedelnik J."/>
            <person name="Repkova J."/>
        </authorList>
    </citation>
    <scope>NUCLEOTIDE SEQUENCE [LARGE SCALE GENOMIC DNA]</scope>
    <source>
        <strain evidence="3">cv. 10/8</strain>
        <tissue evidence="2">Leaf</tissue>
    </source>
</reference>
<organism evidence="2 3">
    <name type="scientific">Trifolium medium</name>
    <dbReference type="NCBI Taxonomy" id="97028"/>
    <lineage>
        <taxon>Eukaryota</taxon>
        <taxon>Viridiplantae</taxon>
        <taxon>Streptophyta</taxon>
        <taxon>Embryophyta</taxon>
        <taxon>Tracheophyta</taxon>
        <taxon>Spermatophyta</taxon>
        <taxon>Magnoliopsida</taxon>
        <taxon>eudicotyledons</taxon>
        <taxon>Gunneridae</taxon>
        <taxon>Pentapetalae</taxon>
        <taxon>rosids</taxon>
        <taxon>fabids</taxon>
        <taxon>Fabales</taxon>
        <taxon>Fabaceae</taxon>
        <taxon>Papilionoideae</taxon>
        <taxon>50 kb inversion clade</taxon>
        <taxon>NPAAA clade</taxon>
        <taxon>Hologalegina</taxon>
        <taxon>IRL clade</taxon>
        <taxon>Trifolieae</taxon>
        <taxon>Trifolium</taxon>
    </lineage>
</organism>
<dbReference type="Gene3D" id="3.80.10.10">
    <property type="entry name" value="Ribonuclease Inhibitor"/>
    <property type="match status" value="1"/>
</dbReference>
<dbReference type="Pfam" id="PF24758">
    <property type="entry name" value="LRR_At5g56370"/>
    <property type="match status" value="1"/>
</dbReference>
<name>A0A392N033_9FABA</name>
<sequence>METITNWVKFVAQRGLQYLDLYAELEDGAFGFTNLPITILSCSTLVVLNLLCFRLEEGFTPVALPSLKTLHLDNIWFNKLRDFMLFLNECPLLEDLTTFYVMYDSEESLTCDEWKSFCLTNLTRADIDCFHCHFPLKAIHNVPSLRLQIDQ</sequence>
<dbReference type="AlphaFoldDB" id="A0A392N033"/>
<dbReference type="EMBL" id="LXQA010024199">
    <property type="protein sequence ID" value="MCH93111.1"/>
    <property type="molecule type" value="Genomic_DNA"/>
</dbReference>
<dbReference type="PANTHER" id="PTHR31900:SF34">
    <property type="entry name" value="EMB|CAB62440.1-RELATED"/>
    <property type="match status" value="1"/>
</dbReference>
<protein>
    <submittedName>
        <fullName evidence="2">F-box/FBD/LRR-repeat protein</fullName>
    </submittedName>
</protein>
<accession>A0A392N033</accession>